<comment type="caution">
    <text evidence="2">The sequence shown here is derived from an EMBL/GenBank/DDBJ whole genome shotgun (WGS) entry which is preliminary data.</text>
</comment>
<evidence type="ECO:0000313" key="3">
    <source>
        <dbReference type="Proteomes" id="UP000632125"/>
    </source>
</evidence>
<evidence type="ECO:0000313" key="2">
    <source>
        <dbReference type="EMBL" id="MBD2868996.1"/>
    </source>
</evidence>
<dbReference type="RefSeq" id="WP_190860756.1">
    <property type="nucleotide sequence ID" value="NZ_JACXIY010000013.1"/>
</dbReference>
<gene>
    <name evidence="2" type="ORF">IDH41_10435</name>
</gene>
<keyword evidence="3" id="KW-1185">Reference proteome</keyword>
<dbReference type="Proteomes" id="UP000632125">
    <property type="component" value="Unassembled WGS sequence"/>
</dbReference>
<dbReference type="AlphaFoldDB" id="A0A927H514"/>
<keyword evidence="1" id="KW-1133">Transmembrane helix</keyword>
<sequence>MNNASKRKIGIASGLLIAMVLLLFVIPWPFRPPADTRLILDHTEEVYIAPPCFEQAGATNYLTESTWSKAKASGYRPESACTSDRLKPVPVSLWNWIRERTGVLPSPWSW</sequence>
<protein>
    <submittedName>
        <fullName evidence="2">Uncharacterized protein</fullName>
    </submittedName>
</protein>
<keyword evidence="1" id="KW-0812">Transmembrane</keyword>
<reference evidence="2" key="1">
    <citation type="submission" date="2020-09" db="EMBL/GenBank/DDBJ databases">
        <title>A novel bacterium of genus Paenibacillus, isolated from South China Sea.</title>
        <authorList>
            <person name="Huang H."/>
            <person name="Mo K."/>
            <person name="Hu Y."/>
        </authorList>
    </citation>
    <scope>NUCLEOTIDE SEQUENCE</scope>
    <source>
        <strain evidence="2">IB182493</strain>
    </source>
</reference>
<keyword evidence="1" id="KW-0472">Membrane</keyword>
<name>A0A927H514_9BACL</name>
<dbReference type="EMBL" id="JACXIY010000013">
    <property type="protein sequence ID" value="MBD2868996.1"/>
    <property type="molecule type" value="Genomic_DNA"/>
</dbReference>
<feature type="transmembrane region" description="Helical" evidence="1">
    <location>
        <begin position="9"/>
        <end position="30"/>
    </location>
</feature>
<accession>A0A927H514</accession>
<evidence type="ECO:0000256" key="1">
    <source>
        <dbReference type="SAM" id="Phobius"/>
    </source>
</evidence>
<organism evidence="2 3">
    <name type="scientific">Paenibacillus arenilitoris</name>
    <dbReference type="NCBI Taxonomy" id="2772299"/>
    <lineage>
        <taxon>Bacteria</taxon>
        <taxon>Bacillati</taxon>
        <taxon>Bacillota</taxon>
        <taxon>Bacilli</taxon>
        <taxon>Bacillales</taxon>
        <taxon>Paenibacillaceae</taxon>
        <taxon>Paenibacillus</taxon>
    </lineage>
</organism>
<proteinExistence type="predicted"/>